<accession>A0A517QCK2</accession>
<gene>
    <name evidence="1" type="ORF">Enr10x_47090</name>
</gene>
<evidence type="ECO:0000313" key="1">
    <source>
        <dbReference type="EMBL" id="QDT29357.1"/>
    </source>
</evidence>
<dbReference type="RefSeq" id="WP_145451487.1">
    <property type="nucleotide sequence ID" value="NZ_CP037421.1"/>
</dbReference>
<proteinExistence type="predicted"/>
<organism evidence="1 2">
    <name type="scientific">Gimesia panareensis</name>
    <dbReference type="NCBI Taxonomy" id="2527978"/>
    <lineage>
        <taxon>Bacteria</taxon>
        <taxon>Pseudomonadati</taxon>
        <taxon>Planctomycetota</taxon>
        <taxon>Planctomycetia</taxon>
        <taxon>Planctomycetales</taxon>
        <taxon>Planctomycetaceae</taxon>
        <taxon>Gimesia</taxon>
    </lineage>
</organism>
<dbReference type="AlphaFoldDB" id="A0A517QCK2"/>
<dbReference type="Proteomes" id="UP000315647">
    <property type="component" value="Chromosome"/>
</dbReference>
<evidence type="ECO:0000313" key="2">
    <source>
        <dbReference type="Proteomes" id="UP000315647"/>
    </source>
</evidence>
<sequence>MDDEPEIRVGICSAGNTLIPCLQTIVAKGYTVKHYFLNDTPGEWENPQWDAEKDGCFFSATSPDALLGLIAMWEVRGDDWSIKPGESELLDRLIDSAVMYDSEGNVIDQ</sequence>
<name>A0A517QCK2_9PLAN</name>
<dbReference type="EMBL" id="CP037421">
    <property type="protein sequence ID" value="QDT29357.1"/>
    <property type="molecule type" value="Genomic_DNA"/>
</dbReference>
<reference evidence="1 2" key="1">
    <citation type="submission" date="2019-03" db="EMBL/GenBank/DDBJ databases">
        <title>Deep-cultivation of Planctomycetes and their phenomic and genomic characterization uncovers novel biology.</title>
        <authorList>
            <person name="Wiegand S."/>
            <person name="Jogler M."/>
            <person name="Boedeker C."/>
            <person name="Pinto D."/>
            <person name="Vollmers J."/>
            <person name="Rivas-Marin E."/>
            <person name="Kohn T."/>
            <person name="Peeters S.H."/>
            <person name="Heuer A."/>
            <person name="Rast P."/>
            <person name="Oberbeckmann S."/>
            <person name="Bunk B."/>
            <person name="Jeske O."/>
            <person name="Meyerdierks A."/>
            <person name="Storesund J.E."/>
            <person name="Kallscheuer N."/>
            <person name="Luecker S."/>
            <person name="Lage O.M."/>
            <person name="Pohl T."/>
            <person name="Merkel B.J."/>
            <person name="Hornburger P."/>
            <person name="Mueller R.-W."/>
            <person name="Bruemmer F."/>
            <person name="Labrenz M."/>
            <person name="Spormann A.M."/>
            <person name="Op den Camp H."/>
            <person name="Overmann J."/>
            <person name="Amann R."/>
            <person name="Jetten M.S.M."/>
            <person name="Mascher T."/>
            <person name="Medema M.H."/>
            <person name="Devos D.P."/>
            <person name="Kaster A.-K."/>
            <person name="Ovreas L."/>
            <person name="Rohde M."/>
            <person name="Galperin M.Y."/>
            <person name="Jogler C."/>
        </authorList>
    </citation>
    <scope>NUCLEOTIDE SEQUENCE [LARGE SCALE GENOMIC DNA]</scope>
    <source>
        <strain evidence="1 2">Enr10</strain>
    </source>
</reference>
<protein>
    <submittedName>
        <fullName evidence="1">Uncharacterized protein</fullName>
    </submittedName>
</protein>
<keyword evidence="2" id="KW-1185">Reference proteome</keyword>